<sequence>MSTDTTELPDALKPWGPWLAWFTPDMAVELGALVQRMQPLLGRFRGQTRGGVPEPDGLDDLRRRGPYERLLATEWLLADELPDEFLRRAASSEHLFLAPRPRAREAEKSIVAIFDAGPLQLGAPRLGQLALWILLARRAAQAGGVFQWGVLQQPGGLEGADDAKNLRSLLKARSFEVASSMHASEWQEVLSSLDNPPGETWLIGAAPAEQPAGARWTSQRVCFQRAVLGDVLDVSLGGEGGSRRAQLPLPSSKAGAALLRGDFAERLPQAVHRQHRGRISLQRPAIISPSGQHVAVQLLDDAGLLVFPVPVDGQRKAARPKYQYWGQSLVPLSVMFLGKRTGALLSNAHSKHAGGERSMHFWQVPGLASFAAPEPTQFRAPPGLAVWLPSAWLREGNAERVCMIDRDRRLVNWDVGGATGPEPTLVDAEVFGMSQWQESDVVYVAANGHQLVLRRLGAGGGRGSETLLCQRTDNTAVLIAGGWRWKAGVGGVAVRIASDSARSAEVWRIHEPDPASAGGRHGRFPQNWRLFEVRASRALALIDDLKHTRHALVSLSPSFDGLDLHSRDGTETVYKAPERIEKVSVSASTGLAVMLTVHKKIIVYAVPQRALRAVLHGEGASDAAA</sequence>
<gene>
    <name evidence="1" type="ORF">VVAX_06357</name>
</gene>
<dbReference type="AlphaFoldDB" id="A0A679JB23"/>
<name>A0A679JB23_VARPD</name>
<proteinExistence type="predicted"/>
<organism evidence="1">
    <name type="scientific">Variovorax paradoxus</name>
    <dbReference type="NCBI Taxonomy" id="34073"/>
    <lineage>
        <taxon>Bacteria</taxon>
        <taxon>Pseudomonadati</taxon>
        <taxon>Pseudomonadota</taxon>
        <taxon>Betaproteobacteria</taxon>
        <taxon>Burkholderiales</taxon>
        <taxon>Comamonadaceae</taxon>
        <taxon>Variovorax</taxon>
    </lineage>
</organism>
<reference evidence="1" key="1">
    <citation type="submission" date="2019-12" db="EMBL/GenBank/DDBJ databases">
        <authorList>
            <person name="Cremers G."/>
        </authorList>
    </citation>
    <scope>NUCLEOTIDE SEQUENCE</scope>
    <source>
        <strain evidence="1">Vvax</strain>
    </source>
</reference>
<dbReference type="EMBL" id="LR743508">
    <property type="protein sequence ID" value="CAA2110086.1"/>
    <property type="molecule type" value="Genomic_DNA"/>
</dbReference>
<accession>A0A679JB23</accession>
<evidence type="ECO:0000313" key="1">
    <source>
        <dbReference type="EMBL" id="CAA2110086.1"/>
    </source>
</evidence>
<dbReference type="RefSeq" id="WP_339094355.1">
    <property type="nucleotide sequence ID" value="NZ_LR743508.1"/>
</dbReference>
<protein>
    <submittedName>
        <fullName evidence="1">Uncharacterized protein</fullName>
    </submittedName>
</protein>